<dbReference type="GO" id="GO:0008270">
    <property type="term" value="F:zinc ion binding"/>
    <property type="evidence" value="ECO:0007669"/>
    <property type="project" value="InterPro"/>
</dbReference>
<sequence length="1263" mass="128535">MTLKDTSAHPWWRRTFARAVPIMLMAGGLAGIAAPAHAADPIDGAQTAGDAMFPNVGNGGYDALNYDVVMDWSATGVVSNYMSGVLNSASTTMLAKTTGAPLKTFSLDFEGLTIDSVTVNGQPASYERVIDAAAIKYKLIVTPATPVEGEFTTVVTYHGVPNHHVDPDGSWEGWASTADGATFMGQPVGAMAGIPHNNMPGDKATWSFTTTIPSTITSATGAGPSAVVGNGELAAKTLSEDGTRTTWRWVQQKQMASELIIISIGKYDVIESEVTLSNGRVVPEWSFMDSALSATNKTTITNRRAQLGTIISRLEQIYGPYPGNSVGVVIDTVPSGINYALETQDRSFFPSTNSVNGNTLIHELVHQWYGDNVSPKLWTDIWINEGMATYGPTYYTNVLAPATPNPAAVETSYYNNWNGTAATSASWTTPPGAQTNPVNIYGYQTYTRGAQFWGALNTALRDVDFLKVVKQWQTRYGGQSRSGDELKALAEEISGRDLDAFWQDWIMDGDKPAWPSKYDLTLASTPASGVVEPGATLTYQLTAANVGKVVLANGVVKVDLADVLDDATIGTLPDGLALDGTTLTWTVPSTATGTSATASFDVVVKGDASSDTLKATAVPTGLGGLCSTAGCATDASVDAHPITPAADPALSGTPTVGTALSATTAGWAAGTSFTYEWSVAGTPVTGATSASYTPVAGDLGKALTVTVTGSKEGYLPVTKTSEPVTVVAGTLTSSPVPTLSGTPTVDTAVTAVTGSWDSGTALAYAWSVAGTPVSGATSASYTPVAADLGKALTVAVTGTKAGYTTVTRTSAAVNVVAATIGTAPVPTLSGTPTVDAAVSAVAGTWTSGTALTYQWSVAGTPVSGATAASYTPVAADLGKALTVAVTGTKAGYTTVTRTSAAVNVVAATIGTAPVPTLSGTPTVDAAVSAVAGTWTSGTALTYQWSVAGTPVSGATAASYTPIAADLGKALTVAVTGTKAGYTTVTRTSAAVNVAAATLATTPKPVLTGDAIVDRTLTADAGTWDGGVTLAYQWIVDGTEVAGAVGPTLDLGAADLGKEVAVAVTGTKPGYTGVTVESEPVTVAPATIASTPVPRLVGTARFGSTLSAAAGSWDAGVALAYQWRRNGSPIAGATGTSYRLGLADLGDRITVAVTGTKPGYTTVTETSAASGAVARATLGSGRATITGPAKVGRTLRARATGFGSGVQVSYAWYAGSRKIGTRPTVKLGAATAGKKVTVKVTVTKAGYVTKTVTSRATAKVKKKK</sequence>
<feature type="binding site" evidence="1">
    <location>
        <position position="362"/>
    </location>
    <ligand>
        <name>Zn(2+)</name>
        <dbReference type="ChEBI" id="CHEBI:29105"/>
        <note>catalytic</note>
    </ligand>
</feature>
<feature type="binding site" evidence="1">
    <location>
        <position position="366"/>
    </location>
    <ligand>
        <name>Zn(2+)</name>
        <dbReference type="ChEBI" id="CHEBI:29105"/>
        <note>catalytic</note>
    </ligand>
</feature>
<evidence type="ECO:0000259" key="2">
    <source>
        <dbReference type="Pfam" id="PF01433"/>
    </source>
</evidence>
<gene>
    <name evidence="3" type="ORF">SAMN05421872_11696</name>
</gene>
<dbReference type="EMBL" id="FMZM01000016">
    <property type="protein sequence ID" value="SDE18901.1"/>
    <property type="molecule type" value="Genomic_DNA"/>
</dbReference>
<feature type="domain" description="Peptidase M1 membrane alanine aminopeptidase" evidence="2">
    <location>
        <begin position="357"/>
        <end position="505"/>
    </location>
</feature>
<dbReference type="Gene3D" id="2.60.40.2700">
    <property type="match status" value="7"/>
</dbReference>
<dbReference type="SUPFAM" id="SSF63737">
    <property type="entry name" value="Leukotriene A4 hydrolase N-terminal domain"/>
    <property type="match status" value="1"/>
</dbReference>
<dbReference type="GO" id="GO:0008237">
    <property type="term" value="F:metallopeptidase activity"/>
    <property type="evidence" value="ECO:0007669"/>
    <property type="project" value="InterPro"/>
</dbReference>
<dbReference type="Gene3D" id="1.10.390.10">
    <property type="entry name" value="Neutral Protease Domain 2"/>
    <property type="match status" value="1"/>
</dbReference>
<keyword evidence="4" id="KW-1185">Reference proteome</keyword>
<protein>
    <submittedName>
        <fullName evidence="3">Peptidase family M1</fullName>
    </submittedName>
</protein>
<comment type="cofactor">
    <cofactor evidence="1">
        <name>Zn(2+)</name>
        <dbReference type="ChEBI" id="CHEBI:29105"/>
    </cofactor>
    <text evidence="1">Binds 1 zinc ion per subunit.</text>
</comment>
<accession>A0A1G7AVU6</accession>
<dbReference type="Proteomes" id="UP000199034">
    <property type="component" value="Unassembled WGS sequence"/>
</dbReference>
<dbReference type="PANTHER" id="PTHR45726">
    <property type="entry name" value="LEUKOTRIENE A-4 HYDROLASE"/>
    <property type="match status" value="1"/>
</dbReference>
<dbReference type="InterPro" id="IPR042097">
    <property type="entry name" value="Aminopeptidase_N-like_N_sf"/>
</dbReference>
<dbReference type="Pfam" id="PF01433">
    <property type="entry name" value="Peptidase_M1"/>
    <property type="match status" value="1"/>
</dbReference>
<dbReference type="STRING" id="1045774.SAMN05421872_11696"/>
<feature type="binding site" evidence="1">
    <location>
        <position position="385"/>
    </location>
    <ligand>
        <name>Zn(2+)</name>
        <dbReference type="ChEBI" id="CHEBI:29105"/>
        <note>catalytic</note>
    </ligand>
</feature>
<keyword evidence="1" id="KW-0862">Zinc</keyword>
<evidence type="ECO:0000256" key="1">
    <source>
        <dbReference type="PIRSR" id="PIRSR634015-3"/>
    </source>
</evidence>
<dbReference type="RefSeq" id="WP_170867224.1">
    <property type="nucleotide sequence ID" value="NZ_FMZM01000016.1"/>
</dbReference>
<dbReference type="InterPro" id="IPR014782">
    <property type="entry name" value="Peptidase_M1_dom"/>
</dbReference>
<dbReference type="PANTHER" id="PTHR45726:SF3">
    <property type="entry name" value="LEUKOTRIENE A-4 HYDROLASE"/>
    <property type="match status" value="1"/>
</dbReference>
<keyword evidence="1" id="KW-0479">Metal-binding</keyword>
<evidence type="ECO:0000313" key="4">
    <source>
        <dbReference type="Proteomes" id="UP000199034"/>
    </source>
</evidence>
<dbReference type="InterPro" id="IPR034015">
    <property type="entry name" value="M1_LTA4H"/>
</dbReference>
<dbReference type="InterPro" id="IPR027268">
    <property type="entry name" value="Peptidase_M4/M1_CTD_sf"/>
</dbReference>
<evidence type="ECO:0000313" key="3">
    <source>
        <dbReference type="EMBL" id="SDE18901.1"/>
    </source>
</evidence>
<dbReference type="AlphaFoldDB" id="A0A1G7AVU6"/>
<name>A0A1G7AVU6_9ACTN</name>
<dbReference type="Gene3D" id="2.60.40.1730">
    <property type="entry name" value="tricorn interacting facor f3 domain"/>
    <property type="match status" value="1"/>
</dbReference>
<dbReference type="SUPFAM" id="SSF55486">
    <property type="entry name" value="Metalloproteases ('zincins'), catalytic domain"/>
    <property type="match status" value="1"/>
</dbReference>
<proteinExistence type="predicted"/>
<reference evidence="3 4" key="1">
    <citation type="submission" date="2016-10" db="EMBL/GenBank/DDBJ databases">
        <authorList>
            <person name="de Groot N.N."/>
        </authorList>
    </citation>
    <scope>NUCLEOTIDE SEQUENCE [LARGE SCALE GENOMIC DNA]</scope>
    <source>
        <strain evidence="3 4">CGMCC 4.6858</strain>
    </source>
</reference>
<organism evidence="3 4">
    <name type="scientific">Nocardioides lianchengensis</name>
    <dbReference type="NCBI Taxonomy" id="1045774"/>
    <lineage>
        <taxon>Bacteria</taxon>
        <taxon>Bacillati</taxon>
        <taxon>Actinomycetota</taxon>
        <taxon>Actinomycetes</taxon>
        <taxon>Propionibacteriales</taxon>
        <taxon>Nocardioidaceae</taxon>
        <taxon>Nocardioides</taxon>
    </lineage>
</organism>